<accession>A0A0C1L531</accession>
<evidence type="ECO:0000313" key="4">
    <source>
        <dbReference type="Proteomes" id="UP000031408"/>
    </source>
</evidence>
<dbReference type="AlphaFoldDB" id="A0A0C1L531"/>
<dbReference type="Proteomes" id="UP000031408">
    <property type="component" value="Unassembled WGS sequence"/>
</dbReference>
<feature type="coiled-coil region" evidence="1">
    <location>
        <begin position="306"/>
        <end position="357"/>
    </location>
</feature>
<name>A0A0C1L531_9BACT</name>
<keyword evidence="1" id="KW-0175">Coiled coil</keyword>
<feature type="coiled-coil region" evidence="1">
    <location>
        <begin position="112"/>
        <end position="139"/>
    </location>
</feature>
<feature type="coiled-coil region" evidence="1">
    <location>
        <begin position="171"/>
        <end position="274"/>
    </location>
</feature>
<comment type="caution">
    <text evidence="3">The sequence shown here is derived from an EMBL/GenBank/DDBJ whole genome shotgun (WGS) entry which is preliminary data.</text>
</comment>
<feature type="transmembrane region" description="Helical" evidence="2">
    <location>
        <begin position="50"/>
        <end position="79"/>
    </location>
</feature>
<reference evidence="3 4" key="1">
    <citation type="submission" date="2014-11" db="EMBL/GenBank/DDBJ databases">
        <title>Genome sequence of Flavihumibacter solisilvae 3-3.</title>
        <authorList>
            <person name="Zhou G."/>
            <person name="Li M."/>
            <person name="Wang G."/>
        </authorList>
    </citation>
    <scope>NUCLEOTIDE SEQUENCE [LARGE SCALE GENOMIC DNA]</scope>
    <source>
        <strain evidence="3 4">3-3</strain>
    </source>
</reference>
<organism evidence="3 4">
    <name type="scientific">Flavihumibacter solisilvae</name>
    <dbReference type="NCBI Taxonomy" id="1349421"/>
    <lineage>
        <taxon>Bacteria</taxon>
        <taxon>Pseudomonadati</taxon>
        <taxon>Bacteroidota</taxon>
        <taxon>Chitinophagia</taxon>
        <taxon>Chitinophagales</taxon>
        <taxon>Chitinophagaceae</taxon>
        <taxon>Flavihumibacter</taxon>
    </lineage>
</organism>
<dbReference type="STRING" id="1349421.OI18_07990"/>
<evidence type="ECO:0000313" key="3">
    <source>
        <dbReference type="EMBL" id="KIC95227.1"/>
    </source>
</evidence>
<gene>
    <name evidence="3" type="ORF">OI18_07990</name>
</gene>
<evidence type="ECO:0000256" key="2">
    <source>
        <dbReference type="SAM" id="Phobius"/>
    </source>
</evidence>
<keyword evidence="4" id="KW-1185">Reference proteome</keyword>
<evidence type="ECO:0000256" key="1">
    <source>
        <dbReference type="SAM" id="Coils"/>
    </source>
</evidence>
<protein>
    <submittedName>
        <fullName evidence="3">Uncharacterized protein</fullName>
    </submittedName>
</protein>
<keyword evidence="2" id="KW-0472">Membrane</keyword>
<sequence>MHISAKLPTLHIEKPPYRGGFLIPCLKILWKPRTGFSPKTPTFMMLFNLLVIRISVGIAEIIIFQLGAIALGFAIHLFITSRKSARLHMLQEHETAAAQEADEWKLKYFNDTEDFEKKIRKLEHELKQSRDNENFLSLEVESVRQEREELLESQAEMVSPAKQTVDYLGQLQDAQQHMLQHNQHMQQLLAQIEQLKQMEQKHLELVQANELLTRQMTDLRVQLVDKDNDIRSLRQQNRLGEEMQSRLEKVYADYNALLEKMSKLEAHIATSQKEGGSYAELQDAYFKVTKELDEFKMKYLVMLDESQRLTRNLADVEDKLRESNFQRTQFQKKVAYLEELNQDLQHVAEHHNKLHSQMRRITEIEQLLAKATQLTSPDKEGPAL</sequence>
<keyword evidence="2" id="KW-1133">Transmembrane helix</keyword>
<dbReference type="EMBL" id="JSVC01000008">
    <property type="protein sequence ID" value="KIC95227.1"/>
    <property type="molecule type" value="Genomic_DNA"/>
</dbReference>
<keyword evidence="2" id="KW-0812">Transmembrane</keyword>
<proteinExistence type="predicted"/>